<dbReference type="RefSeq" id="YP_294132.1">
    <property type="nucleotide sequence ID" value="NC_007346.1"/>
</dbReference>
<keyword evidence="1" id="KW-0812">Transmembrane</keyword>
<proteinExistence type="predicted"/>
<dbReference type="EMBL" id="AJ890364">
    <property type="protein sequence ID" value="CAI65801.1"/>
    <property type="molecule type" value="Genomic_DNA"/>
</dbReference>
<organismHost>
    <name type="scientific">Emiliania huxleyi</name>
    <name type="common">Coccolithophore</name>
    <name type="synonym">Pontosphaera huxleyi</name>
    <dbReference type="NCBI Taxonomy" id="2903"/>
</organismHost>
<accession>Q4A2A5</accession>
<reference evidence="2 3" key="1">
    <citation type="journal article" date="2005" name="Science">
        <title>Complete genome sequence and lytic phase transcription profile of a Coccolithovirus.</title>
        <authorList>
            <person name="Wilson W.H."/>
            <person name="Schroeder D.C."/>
            <person name="Allen M.J."/>
            <person name="Holden M.T.G."/>
            <person name="Parkhill J."/>
            <person name="Barrell B.G."/>
            <person name="Churcher C."/>
            <person name="Hamlin N."/>
            <person name="Mungall K."/>
            <person name="Norbertczak H."/>
            <person name="Quail M.A."/>
            <person name="Price C."/>
            <person name="Rabbinowitsch E."/>
            <person name="Walker D."/>
            <person name="Craigon M."/>
            <person name="Roy D."/>
            <person name="Ghazal P."/>
        </authorList>
    </citation>
    <scope>NUCLEOTIDE SEQUENCE [LARGE SCALE GENOMIC DNA]</scope>
    <source>
        <strain evidence="3">Isolate United Kingdom/English Channel/1999</strain>
    </source>
</reference>
<name>Q4A2A5_EHV8U</name>
<keyword evidence="1" id="KW-1133">Transmembrane helix</keyword>
<feature type="transmembrane region" description="Helical" evidence="1">
    <location>
        <begin position="6"/>
        <end position="28"/>
    </location>
</feature>
<keyword evidence="1" id="KW-0472">Membrane</keyword>
<organism evidence="2 3">
    <name type="scientific">Emiliania huxleyi virus 86 (isolate United Kingdom/English Channel/1999)</name>
    <name type="common">EhV-86</name>
    <dbReference type="NCBI Taxonomy" id="654925"/>
    <lineage>
        <taxon>Viruses</taxon>
        <taxon>Varidnaviria</taxon>
        <taxon>Bamfordvirae</taxon>
        <taxon>Nucleocytoviricota</taxon>
        <taxon>Megaviricetes</taxon>
        <taxon>Algavirales</taxon>
        <taxon>Phycodnaviridae</taxon>
        <taxon>Coccolithovirus</taxon>
        <taxon>Coccolithovirus huxleyi</taxon>
        <taxon>Emiliania huxleyi virus 86</taxon>
    </lineage>
</organism>
<evidence type="ECO:0000256" key="1">
    <source>
        <dbReference type="SAM" id="Phobius"/>
    </source>
</evidence>
<protein>
    <submittedName>
        <fullName evidence="2">Putative membrane protein</fullName>
    </submittedName>
</protein>
<keyword evidence="3" id="KW-1185">Reference proteome</keyword>
<dbReference type="GeneID" id="3655004"/>
<evidence type="ECO:0000313" key="3">
    <source>
        <dbReference type="Proteomes" id="UP000000863"/>
    </source>
</evidence>
<dbReference type="Proteomes" id="UP000000863">
    <property type="component" value="Segment"/>
</dbReference>
<dbReference type="KEGG" id="vg:3655004"/>
<gene>
    <name evidence="2" type="ORF">EhV374</name>
</gene>
<evidence type="ECO:0000313" key="2">
    <source>
        <dbReference type="EMBL" id="CAI65801.1"/>
    </source>
</evidence>
<sequence length="105" mass="11787">MTTIDLTYLLVIGIPLLIILCVIMFMIGRQSGKKQVYRMMNGGQVHDYPSPAVESAINGGVKFDKKTWAAINHYATLSPVEIARRMRELHGEPKNDQYASPYGDM</sequence>